<dbReference type="EMBL" id="JACEGE010000002">
    <property type="protein sequence ID" value="MBA2794927.1"/>
    <property type="molecule type" value="Genomic_DNA"/>
</dbReference>
<reference evidence="2 3" key="1">
    <citation type="submission" date="2020-07" db="EMBL/GenBank/DDBJ databases">
        <title>Molecular and genomic characterization of Streptococcus porcinus isolated from diseased swine in Brazil.</title>
        <authorList>
            <person name="Moreno L.Z."/>
            <person name="Matajira C.E.C."/>
            <person name="Poor A.P."/>
            <person name="Dutra M.C."/>
            <person name="Moreno A.M."/>
        </authorList>
    </citation>
    <scope>NUCLEOTIDE SEQUENCE [LARGE SCALE GENOMIC DNA]</scope>
    <source>
        <strain evidence="2 3">SP0816-2</strain>
    </source>
</reference>
<feature type="transmembrane region" description="Helical" evidence="1">
    <location>
        <begin position="124"/>
        <end position="149"/>
    </location>
</feature>
<dbReference type="AlphaFoldDB" id="A0A7V9WPW8"/>
<proteinExistence type="predicted"/>
<evidence type="ECO:0000313" key="3">
    <source>
        <dbReference type="Proteomes" id="UP000524462"/>
    </source>
</evidence>
<evidence type="ECO:0000256" key="1">
    <source>
        <dbReference type="SAM" id="Phobius"/>
    </source>
</evidence>
<keyword evidence="1" id="KW-0812">Transmembrane</keyword>
<comment type="caution">
    <text evidence="2">The sequence shown here is derived from an EMBL/GenBank/DDBJ whole genome shotgun (WGS) entry which is preliminary data.</text>
</comment>
<gene>
    <name evidence="2" type="ORF">H1B29_00245</name>
</gene>
<keyword evidence="1" id="KW-1133">Transmembrane helix</keyword>
<feature type="transmembrane region" description="Helical" evidence="1">
    <location>
        <begin position="6"/>
        <end position="25"/>
    </location>
</feature>
<accession>A0A7V9WPW8</accession>
<evidence type="ECO:0000313" key="2">
    <source>
        <dbReference type="EMBL" id="MBA2794927.1"/>
    </source>
</evidence>
<protein>
    <submittedName>
        <fullName evidence="2">Uncharacterized protein</fullName>
    </submittedName>
</protein>
<organism evidence="2 3">
    <name type="scientific">Streptococcus porcinus</name>
    <dbReference type="NCBI Taxonomy" id="1340"/>
    <lineage>
        <taxon>Bacteria</taxon>
        <taxon>Bacillati</taxon>
        <taxon>Bacillota</taxon>
        <taxon>Bacilli</taxon>
        <taxon>Lactobacillales</taxon>
        <taxon>Streptococcaceae</taxon>
        <taxon>Streptococcus</taxon>
    </lineage>
</organism>
<name>A0A7V9WPW8_STRPO</name>
<dbReference type="Proteomes" id="UP000524462">
    <property type="component" value="Unassembled WGS sequence"/>
</dbReference>
<feature type="transmembrane region" description="Helical" evidence="1">
    <location>
        <begin position="79"/>
        <end position="103"/>
    </location>
</feature>
<feature type="transmembrane region" description="Helical" evidence="1">
    <location>
        <begin position="161"/>
        <end position="182"/>
    </location>
</feature>
<feature type="transmembrane region" description="Helical" evidence="1">
    <location>
        <begin position="46"/>
        <end position="67"/>
    </location>
</feature>
<sequence>MFEKLILYSPIIILILSYILKFFWLRFSIFVDELISGDKIKYFSHILFWSIISYIYWVCHQYEILIFQTSDNNLDLASLVSLVLTIWASYGVYIGFLQFMAGYDNKENGTYLGYHKMDFLTKSNVWYHLTNCWEFFGSLLLSIVIPIIVKFNTSVDIRYQYLWQAIVGFLLILFIFLLKFSLKVVKITIFINKNTDGGLKEVIKSDIENRYNKYFNKLIKQKFSYGARESYFRQVKMDLSNIDNNTDKIIFLNVVYFAASSSTIIENIKGYKEWDIVDYKSFIKDKYDLISNIDCEEDKLIPFAISVFISDTEIFDELIKNNRNWIESDYNFESMGIFNKKSILGVELNKKIRRPSINLFEYSDINNIHIYMFKKIAERAKNKQAISQLVNLIQERFSPNISRGSYWETNRTDKLFVFEKSISDSNLRISKEDFRKIIKIDVFYSSTYPETESNSDTNSIYFSLHSNIIKIDFHFKNGGQYYVKRNEIRDYYNEYEEKVWNILFEKYSDSDDLSDVFLPNLREPEIILDSFGVRDEIVIRDYDNKLGYSRICFKYLTDNYDYVDSSTSNFTNLLEIVKTMSINYRGAFALYQLLYPENRNWDSSVENYVEILSEVLSSRREERGKIYNDMVSIITEIEYGKSLGVKVLGKVFETKDIELIDDEFLKDFKGIPKLKLIVVQSILSTHTYGFRSIELQDRWEKQDLVEQYIRGLSITPNLFPSYTDDNKTLNSSMSEFLLKNMELLTSYDFGKLPLSSILLFEKLLHWKWWGDNKHDEQEFMVNLIKEKVEYRLSGYRYNLDRSLLKFFTLKLTEGQGNQYLRIVNEKDFKKEFKFSLLNHLKRNQLTLNTYLDGIADELKKYDSVMIGIYEKELIKREVEKIIFENYLSLE</sequence>
<keyword evidence="1" id="KW-0472">Membrane</keyword>